<sequence length="135" mass="15126">MMNWRQPRPPCGIGALCWLATSRKTATVVLGLREHSFHWQVPPMPVSVSETLELFTLVDIHGPMAPATLSSREALTSSSALNPIRNSPRASLAKTRWNVCLNRDELKESPMTTWPPVMLGQYFISCRPVWSSAHE</sequence>
<proteinExistence type="predicted"/>
<name>A0A6B0USB7_IXORI</name>
<protein>
    <submittedName>
        <fullName evidence="1">Uncharacterized protein</fullName>
    </submittedName>
</protein>
<dbReference type="AlphaFoldDB" id="A0A6B0USB7"/>
<evidence type="ECO:0000313" key="1">
    <source>
        <dbReference type="EMBL" id="MXU92596.1"/>
    </source>
</evidence>
<dbReference type="EMBL" id="GIFC01010513">
    <property type="protein sequence ID" value="MXU92596.1"/>
    <property type="molecule type" value="Transcribed_RNA"/>
</dbReference>
<accession>A0A6B0USB7</accession>
<organism evidence="1">
    <name type="scientific">Ixodes ricinus</name>
    <name type="common">Common tick</name>
    <name type="synonym">Acarus ricinus</name>
    <dbReference type="NCBI Taxonomy" id="34613"/>
    <lineage>
        <taxon>Eukaryota</taxon>
        <taxon>Metazoa</taxon>
        <taxon>Ecdysozoa</taxon>
        <taxon>Arthropoda</taxon>
        <taxon>Chelicerata</taxon>
        <taxon>Arachnida</taxon>
        <taxon>Acari</taxon>
        <taxon>Parasitiformes</taxon>
        <taxon>Ixodida</taxon>
        <taxon>Ixodoidea</taxon>
        <taxon>Ixodidae</taxon>
        <taxon>Ixodinae</taxon>
        <taxon>Ixodes</taxon>
    </lineage>
</organism>
<reference evidence="1" key="1">
    <citation type="submission" date="2019-12" db="EMBL/GenBank/DDBJ databases">
        <title>An insight into the sialome of adult female Ixodes ricinus ticks feeding for 6 days.</title>
        <authorList>
            <person name="Perner J."/>
            <person name="Ribeiro J.M.C."/>
        </authorList>
    </citation>
    <scope>NUCLEOTIDE SEQUENCE</scope>
    <source>
        <strain evidence="1">Semi-engorged</strain>
        <tissue evidence="1">Salivary glands</tissue>
    </source>
</reference>